<dbReference type="EMBL" id="AP028955">
    <property type="protein sequence ID" value="BET38254.1"/>
    <property type="molecule type" value="Genomic_DNA"/>
</dbReference>
<evidence type="ECO:0000256" key="3">
    <source>
        <dbReference type="ARBA" id="ARBA00022578"/>
    </source>
</evidence>
<dbReference type="PANTHER" id="PTHR33217">
    <property type="entry name" value="TRANSPOSASE FOR INSERTION SEQUENCE ELEMENT IS1081"/>
    <property type="match status" value="1"/>
</dbReference>
<evidence type="ECO:0000256" key="1">
    <source>
        <dbReference type="ARBA" id="ARBA00002190"/>
    </source>
</evidence>
<keyword evidence="5 6" id="KW-0233">DNA recombination</keyword>
<keyword evidence="4 6" id="KW-0238">DNA-binding</keyword>
<evidence type="ECO:0000256" key="2">
    <source>
        <dbReference type="ARBA" id="ARBA00010961"/>
    </source>
</evidence>
<evidence type="ECO:0000313" key="8">
    <source>
        <dbReference type="EMBL" id="BET38254.1"/>
    </source>
</evidence>
<dbReference type="PANTHER" id="PTHR33217:SF5">
    <property type="entry name" value="MUTATOR FAMILY TRANSPOSASE"/>
    <property type="match status" value="1"/>
</dbReference>
<reference evidence="9" key="1">
    <citation type="journal article" date="2024" name="FEMS Microbiol. Lett.">
        <title>Genomic insights into Spiroplasma endosymbionts that induce male-killing and protective phenotypes in the pea aphid.</title>
        <authorList>
            <person name="Arai H."/>
            <person name="Legeai F."/>
            <person name="Kageyama D."/>
            <person name="Sugio A."/>
            <person name="Simon J.C."/>
        </authorList>
    </citation>
    <scope>NUCLEOTIDE SEQUENCE [LARGE SCALE GENOMIC DNA]</scope>
    <source>
        <strain evidence="9">sAp269</strain>
    </source>
</reference>
<evidence type="ECO:0000313" key="7">
    <source>
        <dbReference type="EMBL" id="BET38252.1"/>
    </source>
</evidence>
<comment type="similarity">
    <text evidence="2 6">Belongs to the transposase mutator family.</text>
</comment>
<comment type="function">
    <text evidence="1 6">Required for the transposition of the insertion element.</text>
</comment>
<evidence type="ECO:0000256" key="4">
    <source>
        <dbReference type="ARBA" id="ARBA00023125"/>
    </source>
</evidence>
<gene>
    <name evidence="7" type="ORF">SAP269_08410</name>
    <name evidence="8" type="ORF">SAP269_08430</name>
</gene>
<keyword evidence="3 6" id="KW-0815">Transposition</keyword>
<organism evidence="8 9">
    <name type="scientific">Spiroplasma ixodetis</name>
    <dbReference type="NCBI Taxonomy" id="2141"/>
    <lineage>
        <taxon>Bacteria</taxon>
        <taxon>Bacillati</taxon>
        <taxon>Mycoplasmatota</taxon>
        <taxon>Mollicutes</taxon>
        <taxon>Entomoplasmatales</taxon>
        <taxon>Spiroplasmataceae</taxon>
        <taxon>Spiroplasma</taxon>
    </lineage>
</organism>
<accession>A0ABM8JLU2</accession>
<evidence type="ECO:0000313" key="9">
    <source>
        <dbReference type="Proteomes" id="UP001473424"/>
    </source>
</evidence>
<name>A0ABM8JLU2_9MOLU</name>
<sequence>MSKKNINNNDPISKAVDLLLENTEDLTKVFKEGCLYKELTKRLVEKMLNSEMQNYLGYEKNQHNTSENARNGISSKKLITQQGKIEINVPRDRNSNFEPAIVAKRQRRFDGFDQQVLSLYAKGMTLSYIRMQLQ</sequence>
<proteinExistence type="inferred from homology"/>
<dbReference type="Proteomes" id="UP001473424">
    <property type="component" value="Chromosome"/>
</dbReference>
<reference evidence="8" key="2">
    <citation type="journal article" date="2024" name="FEMS Microbiol. Lett.">
        <title>Genomic insights into Spiroplasma endosymbionts that induce male-killing and protective phenotypes in the pea aphid.</title>
        <authorList>
            <person name="Arai H."/>
            <person name="Legeai F."/>
            <person name="Kageyama D."/>
            <person name="Sugio A."/>
            <person name="Simon J.C."/>
        </authorList>
    </citation>
    <scope>NUCLEOTIDE SEQUENCE</scope>
    <source>
        <strain evidence="8">SAp269</strain>
    </source>
</reference>
<dbReference type="InterPro" id="IPR001207">
    <property type="entry name" value="Transposase_mutator"/>
</dbReference>
<keyword evidence="9" id="KW-1185">Reference proteome</keyword>
<evidence type="ECO:0000256" key="6">
    <source>
        <dbReference type="RuleBase" id="RU365089"/>
    </source>
</evidence>
<evidence type="ECO:0000256" key="5">
    <source>
        <dbReference type="ARBA" id="ARBA00023172"/>
    </source>
</evidence>
<protein>
    <recommendedName>
        <fullName evidence="6">Mutator family transposase</fullName>
    </recommendedName>
</protein>
<dbReference type="EMBL" id="AP028955">
    <property type="protein sequence ID" value="BET38252.1"/>
    <property type="molecule type" value="Genomic_DNA"/>
</dbReference>
<keyword evidence="6" id="KW-0814">Transposable element</keyword>
<dbReference type="Pfam" id="PF00872">
    <property type="entry name" value="Transposase_mut"/>
    <property type="match status" value="1"/>
</dbReference>